<evidence type="ECO:0000256" key="1">
    <source>
        <dbReference type="SAM" id="Phobius"/>
    </source>
</evidence>
<protein>
    <submittedName>
        <fullName evidence="2">Uncharacterized protein</fullName>
    </submittedName>
</protein>
<dbReference type="InterPro" id="IPR008699">
    <property type="entry name" value="NDUFB8"/>
</dbReference>
<gene>
    <name evidence="2" type="ORF">PDIGIT_LOCUS12589</name>
</gene>
<dbReference type="PANTHER" id="PTHR12840">
    <property type="entry name" value="NADH-UBIQUINONE OXIDOREDUCTASE ASHI SUBUNIT"/>
    <property type="match status" value="1"/>
</dbReference>
<keyword evidence="3" id="KW-1185">Reference proteome</keyword>
<dbReference type="EMBL" id="CAOQHR010000009">
    <property type="protein sequence ID" value="CAI6339430.1"/>
    <property type="molecule type" value="Genomic_DNA"/>
</dbReference>
<organism evidence="2 3">
    <name type="scientific">Periconia digitata</name>
    <dbReference type="NCBI Taxonomy" id="1303443"/>
    <lineage>
        <taxon>Eukaryota</taxon>
        <taxon>Fungi</taxon>
        <taxon>Dikarya</taxon>
        <taxon>Ascomycota</taxon>
        <taxon>Pezizomycotina</taxon>
        <taxon>Dothideomycetes</taxon>
        <taxon>Pleosporomycetidae</taxon>
        <taxon>Pleosporales</taxon>
        <taxon>Massarineae</taxon>
        <taxon>Periconiaceae</taxon>
        <taxon>Periconia</taxon>
    </lineage>
</organism>
<accession>A0A9W4UNX7</accession>
<dbReference type="PANTHER" id="PTHR12840:SF1">
    <property type="entry name" value="NADH DEHYDROGENASE [UBIQUINONE] 1 BETA SUBCOMPLEX SUBUNIT 8, MITOCHONDRIAL"/>
    <property type="match status" value="1"/>
</dbReference>
<dbReference type="AlphaFoldDB" id="A0A9W4UNX7"/>
<proteinExistence type="predicted"/>
<dbReference type="Pfam" id="PF05821">
    <property type="entry name" value="NDUF_B8"/>
    <property type="match status" value="1"/>
</dbReference>
<dbReference type="GO" id="GO:0005739">
    <property type="term" value="C:mitochondrion"/>
    <property type="evidence" value="ECO:0007669"/>
    <property type="project" value="InterPro"/>
</dbReference>
<comment type="caution">
    <text evidence="2">The sequence shown here is derived from an EMBL/GenBank/DDBJ whole genome shotgun (WGS) entry which is preliminary data.</text>
</comment>
<dbReference type="OrthoDB" id="2014058at2759"/>
<sequence>MLPRRIAAARPLTRALAPAIARRPQTFQQVRTALTEAERLDLVDPNMNGGFINPPPIKASKRDPYGDYWDKQERRNYGQPVHEDHDILGALSLHDYDHFTPAWGAVLMGSFIVSVLGLCLVVKQYYPDKISVPKTYEDGLEAELGGPGAVRARKHGEEPSWR</sequence>
<reference evidence="2" key="1">
    <citation type="submission" date="2023-01" db="EMBL/GenBank/DDBJ databases">
        <authorList>
            <person name="Van Ghelder C."/>
            <person name="Rancurel C."/>
        </authorList>
    </citation>
    <scope>NUCLEOTIDE SEQUENCE</scope>
    <source>
        <strain evidence="2">CNCM I-4278</strain>
    </source>
</reference>
<keyword evidence="1" id="KW-1133">Transmembrane helix</keyword>
<keyword evidence="1" id="KW-0472">Membrane</keyword>
<feature type="transmembrane region" description="Helical" evidence="1">
    <location>
        <begin position="102"/>
        <end position="122"/>
    </location>
</feature>
<keyword evidence="1" id="KW-0812">Transmembrane</keyword>
<evidence type="ECO:0000313" key="2">
    <source>
        <dbReference type="EMBL" id="CAI6339430.1"/>
    </source>
</evidence>
<evidence type="ECO:0000313" key="3">
    <source>
        <dbReference type="Proteomes" id="UP001152607"/>
    </source>
</evidence>
<name>A0A9W4UNX7_9PLEO</name>
<dbReference type="Proteomes" id="UP001152607">
    <property type="component" value="Unassembled WGS sequence"/>
</dbReference>